<dbReference type="GO" id="GO:0016559">
    <property type="term" value="P:peroxisome fission"/>
    <property type="evidence" value="ECO:0007669"/>
    <property type="project" value="TreeGrafter"/>
</dbReference>
<dbReference type="GO" id="GO:0000266">
    <property type="term" value="P:mitochondrial fission"/>
    <property type="evidence" value="ECO:0007669"/>
    <property type="project" value="TreeGrafter"/>
</dbReference>
<evidence type="ECO:0000256" key="3">
    <source>
        <dbReference type="RuleBase" id="RU003932"/>
    </source>
</evidence>
<dbReference type="PROSITE" id="PS51388">
    <property type="entry name" value="GED"/>
    <property type="match status" value="1"/>
</dbReference>
<dbReference type="GO" id="GO:0003924">
    <property type="term" value="F:GTPase activity"/>
    <property type="evidence" value="ECO:0007669"/>
    <property type="project" value="InterPro"/>
</dbReference>
<dbReference type="Pfam" id="PF02212">
    <property type="entry name" value="GED"/>
    <property type="match status" value="1"/>
</dbReference>
<feature type="domain" description="GED" evidence="5">
    <location>
        <begin position="638"/>
        <end position="725"/>
    </location>
</feature>
<dbReference type="PANTHER" id="PTHR11566:SF235">
    <property type="entry name" value="DYNAMIN-RELATED PROTEIN DNM1"/>
    <property type="match status" value="1"/>
</dbReference>
<keyword evidence="1 3" id="KW-0547">Nucleotide-binding</keyword>
<evidence type="ECO:0000259" key="5">
    <source>
        <dbReference type="PROSITE" id="PS51388"/>
    </source>
</evidence>
<dbReference type="GO" id="GO:0006897">
    <property type="term" value="P:endocytosis"/>
    <property type="evidence" value="ECO:0007669"/>
    <property type="project" value="TreeGrafter"/>
</dbReference>
<dbReference type="GO" id="GO:0005777">
    <property type="term" value="C:peroxisome"/>
    <property type="evidence" value="ECO:0007669"/>
    <property type="project" value="TreeGrafter"/>
</dbReference>
<dbReference type="Gene3D" id="3.40.50.300">
    <property type="entry name" value="P-loop containing nucleotide triphosphate hydrolases"/>
    <property type="match status" value="1"/>
</dbReference>
<evidence type="ECO:0000256" key="4">
    <source>
        <dbReference type="SAM" id="MobiDB-lite"/>
    </source>
</evidence>
<dbReference type="AlphaFoldDB" id="A0A1X2H3A0"/>
<dbReference type="Pfam" id="PF01031">
    <property type="entry name" value="Dynamin_M"/>
    <property type="match status" value="1"/>
</dbReference>
<dbReference type="InterPro" id="IPR022812">
    <property type="entry name" value="Dynamin"/>
</dbReference>
<feature type="region of interest" description="Disordered" evidence="4">
    <location>
        <begin position="496"/>
        <end position="535"/>
    </location>
</feature>
<dbReference type="InterPro" id="IPR001401">
    <property type="entry name" value="Dynamin_GTPase"/>
</dbReference>
<dbReference type="EMBL" id="MCGN01000010">
    <property type="protein sequence ID" value="ORY92271.1"/>
    <property type="molecule type" value="Genomic_DNA"/>
</dbReference>
<organism evidence="7 8">
    <name type="scientific">Syncephalastrum racemosum</name>
    <name type="common">Filamentous fungus</name>
    <dbReference type="NCBI Taxonomy" id="13706"/>
    <lineage>
        <taxon>Eukaryota</taxon>
        <taxon>Fungi</taxon>
        <taxon>Fungi incertae sedis</taxon>
        <taxon>Mucoromycota</taxon>
        <taxon>Mucoromycotina</taxon>
        <taxon>Mucoromycetes</taxon>
        <taxon>Mucorales</taxon>
        <taxon>Syncephalastraceae</taxon>
        <taxon>Syncephalastrum</taxon>
    </lineage>
</organism>
<dbReference type="STRING" id="13706.A0A1X2H3A0"/>
<dbReference type="InterPro" id="IPR030381">
    <property type="entry name" value="G_DYNAMIN_dom"/>
</dbReference>
<dbReference type="GO" id="GO:0005525">
    <property type="term" value="F:GTP binding"/>
    <property type="evidence" value="ECO:0007669"/>
    <property type="project" value="UniProtKB-KW"/>
</dbReference>
<dbReference type="InterPro" id="IPR000375">
    <property type="entry name" value="Dynamin_stalk"/>
</dbReference>
<dbReference type="InterPro" id="IPR019762">
    <property type="entry name" value="Dynamin_GTPase_CS"/>
</dbReference>
<dbReference type="PANTHER" id="PTHR11566">
    <property type="entry name" value="DYNAMIN"/>
    <property type="match status" value="1"/>
</dbReference>
<dbReference type="OrthoDB" id="5061070at2759"/>
<dbReference type="InterPro" id="IPR020850">
    <property type="entry name" value="GED_dom"/>
</dbReference>
<comment type="similarity">
    <text evidence="3">Belongs to the TRAFAC class dynamin-like GTPase superfamily. Dynamin/Fzo/YdjA family.</text>
</comment>
<accession>A0A1X2H3A0</accession>
<evidence type="ECO:0000259" key="6">
    <source>
        <dbReference type="PROSITE" id="PS51718"/>
    </source>
</evidence>
<dbReference type="CDD" id="cd08771">
    <property type="entry name" value="DLP_1"/>
    <property type="match status" value="1"/>
</dbReference>
<dbReference type="Gene3D" id="1.20.120.1240">
    <property type="entry name" value="Dynamin, middle domain"/>
    <property type="match status" value="2"/>
</dbReference>
<dbReference type="PROSITE" id="PS51718">
    <property type="entry name" value="G_DYNAMIN_2"/>
    <property type="match status" value="1"/>
</dbReference>
<feature type="region of interest" description="Disordered" evidence="4">
    <location>
        <begin position="576"/>
        <end position="601"/>
    </location>
</feature>
<dbReference type="OMA" id="CAYINTN"/>
<keyword evidence="8" id="KW-1185">Reference proteome</keyword>
<evidence type="ECO:0000256" key="1">
    <source>
        <dbReference type="ARBA" id="ARBA00022741"/>
    </source>
</evidence>
<dbReference type="SMART" id="SM00053">
    <property type="entry name" value="DYNc"/>
    <property type="match status" value="1"/>
</dbReference>
<dbReference type="GO" id="GO:0048312">
    <property type="term" value="P:intracellular distribution of mitochondria"/>
    <property type="evidence" value="ECO:0007669"/>
    <property type="project" value="TreeGrafter"/>
</dbReference>
<dbReference type="InterPro" id="IPR003130">
    <property type="entry name" value="GED"/>
</dbReference>
<comment type="caution">
    <text evidence="7">The sequence shown here is derived from an EMBL/GenBank/DDBJ whole genome shotgun (WGS) entry which is preliminary data.</text>
</comment>
<name>A0A1X2H3A0_SYNRA</name>
<evidence type="ECO:0000313" key="7">
    <source>
        <dbReference type="EMBL" id="ORY92271.1"/>
    </source>
</evidence>
<keyword evidence="2 3" id="KW-0342">GTP-binding</keyword>
<dbReference type="InterPro" id="IPR045063">
    <property type="entry name" value="Dynamin_N"/>
</dbReference>
<evidence type="ECO:0000313" key="8">
    <source>
        <dbReference type="Proteomes" id="UP000242180"/>
    </source>
</evidence>
<dbReference type="FunCoup" id="A0A1X2H3A0">
    <property type="interactions" value="779"/>
</dbReference>
<dbReference type="PRINTS" id="PR00195">
    <property type="entry name" value="DYNAMIN"/>
</dbReference>
<dbReference type="GO" id="GO:0005874">
    <property type="term" value="C:microtubule"/>
    <property type="evidence" value="ECO:0007669"/>
    <property type="project" value="TreeGrafter"/>
</dbReference>
<gene>
    <name evidence="7" type="ORF">BCR43DRAFT_498081</name>
</gene>
<dbReference type="Pfam" id="PF00350">
    <property type="entry name" value="Dynamin_N"/>
    <property type="match status" value="1"/>
</dbReference>
<dbReference type="GO" id="GO:0016020">
    <property type="term" value="C:membrane"/>
    <property type="evidence" value="ECO:0007669"/>
    <property type="project" value="TreeGrafter"/>
</dbReference>
<sequence>MDNVIDLVNKVQDVFSTLGAGNDSLDLPQIIAVGSQSAGKSSVLENIVQRDFLPRGSGIVTRRPLVLQLVTLPASSDSQDYAEFLHVPNKRYYDFNEVRTEIEADTARVAGDNKGISRQPIHLKVYSKNVLNLTMVDLPGLTKIPIGDQPPDIEKQIRTLVMDYISKPNSIILAVSPANSDIANSDSLKLARKVDPAGKRTIGVVTKLDLMDTGTNALDILTGRSFPLKLGFVGLVNRSQQDILTNKPMDEAIKSEQEFFLKHPAYRSIASRCGTTYLAKQLNSILTSHIREKLPDLRSKLSSAIGQTQHELAQYGDPAFVGNAHMGSLVLKMLTVFSSQFVASIDGTSPEISTKELSGGARIYFIFNNIFGHALNAIEPCSNVTNDDIRTAIRNSTGPRCSLFVPELAFDLLVRPQIRLLEAPSLRCVDMVFQELSKICHTCGNKELQRFPKLNAKLVDVVSDLLHERLSPTSTYVQSLISIECAYINTNHPDFPGATGAMEELQRRRKKTTTRPTEPRKRVQQQHLSAFTANGEMQRRLSVSAAAASHSASSSPSNDSFLNYFFGGGAKTDRPVLSHEQQQRLQAPTHLSSDVGQELESHFSHAMTLDPSEGPQQQEASDLSSVYGKMSDREDMEVELIRTLIISYFDIVRKSIQDLVPKAIMHLLVNFTRESVQNRLVAELYKEELFADLLLEDPAIAGERARCKAMLDVYRKAFSIISEAM</sequence>
<dbReference type="GO" id="GO:0008017">
    <property type="term" value="F:microtubule binding"/>
    <property type="evidence" value="ECO:0007669"/>
    <property type="project" value="TreeGrafter"/>
</dbReference>
<dbReference type="GO" id="GO:0005739">
    <property type="term" value="C:mitochondrion"/>
    <property type="evidence" value="ECO:0007669"/>
    <property type="project" value="TreeGrafter"/>
</dbReference>
<proteinExistence type="inferred from homology"/>
<feature type="domain" description="Dynamin-type G" evidence="6">
    <location>
        <begin position="24"/>
        <end position="295"/>
    </location>
</feature>
<feature type="compositionally biased region" description="Polar residues" evidence="4">
    <location>
        <begin position="579"/>
        <end position="595"/>
    </location>
</feature>
<dbReference type="InParanoid" id="A0A1X2H3A0"/>
<dbReference type="SUPFAM" id="SSF52540">
    <property type="entry name" value="P-loop containing nucleoside triphosphate hydrolases"/>
    <property type="match status" value="1"/>
</dbReference>
<dbReference type="FunFam" id="3.40.50.300:FF:000383">
    <property type="entry name" value="Dynamin-like gtpase dnm1"/>
    <property type="match status" value="1"/>
</dbReference>
<reference evidence="7 8" key="1">
    <citation type="submission" date="2016-07" db="EMBL/GenBank/DDBJ databases">
        <title>Pervasive Adenine N6-methylation of Active Genes in Fungi.</title>
        <authorList>
            <consortium name="DOE Joint Genome Institute"/>
            <person name="Mondo S.J."/>
            <person name="Dannebaum R.O."/>
            <person name="Kuo R.C."/>
            <person name="Labutti K."/>
            <person name="Haridas S."/>
            <person name="Kuo A."/>
            <person name="Salamov A."/>
            <person name="Ahrendt S.R."/>
            <person name="Lipzen A."/>
            <person name="Sullivan W."/>
            <person name="Andreopoulos W.B."/>
            <person name="Clum A."/>
            <person name="Lindquist E."/>
            <person name="Daum C."/>
            <person name="Ramamoorthy G.K."/>
            <person name="Gryganskyi A."/>
            <person name="Culley D."/>
            <person name="Magnuson J.K."/>
            <person name="James T.Y."/>
            <person name="O'Malley M.A."/>
            <person name="Stajich J.E."/>
            <person name="Spatafora J.W."/>
            <person name="Visel A."/>
            <person name="Grigoriev I.V."/>
        </authorList>
    </citation>
    <scope>NUCLEOTIDE SEQUENCE [LARGE SCALE GENOMIC DNA]</scope>
    <source>
        <strain evidence="7 8">NRRL 2496</strain>
    </source>
</reference>
<dbReference type="SMART" id="SM00302">
    <property type="entry name" value="GED"/>
    <property type="match status" value="1"/>
</dbReference>
<dbReference type="Proteomes" id="UP000242180">
    <property type="component" value="Unassembled WGS sequence"/>
</dbReference>
<evidence type="ECO:0000256" key="2">
    <source>
        <dbReference type="ARBA" id="ARBA00023134"/>
    </source>
</evidence>
<dbReference type="InterPro" id="IPR027417">
    <property type="entry name" value="P-loop_NTPase"/>
</dbReference>
<dbReference type="PROSITE" id="PS00410">
    <property type="entry name" value="G_DYNAMIN_1"/>
    <property type="match status" value="1"/>
</dbReference>
<protein>
    <submittedName>
        <fullName evidence="7">Dynamin central region-domain-containing protein</fullName>
    </submittedName>
</protein>